<reference evidence="2" key="1">
    <citation type="submission" date="2013-08" db="EMBL/GenBank/DDBJ databases">
        <authorList>
            <person name="Mendez C."/>
            <person name="Richter M."/>
            <person name="Ferrer M."/>
            <person name="Sanchez J."/>
        </authorList>
    </citation>
    <scope>NUCLEOTIDE SEQUENCE</scope>
</reference>
<gene>
    <name evidence="2" type="ORF">B2A_03591</name>
</gene>
<feature type="transmembrane region" description="Helical" evidence="1">
    <location>
        <begin position="243"/>
        <end position="262"/>
    </location>
</feature>
<name>T1C5T2_9ZZZZ</name>
<keyword evidence="1" id="KW-0812">Transmembrane</keyword>
<keyword evidence="1" id="KW-1133">Transmembrane helix</keyword>
<evidence type="ECO:0000313" key="2">
    <source>
        <dbReference type="EMBL" id="EQD60624.1"/>
    </source>
</evidence>
<evidence type="ECO:0000256" key="1">
    <source>
        <dbReference type="SAM" id="Phobius"/>
    </source>
</evidence>
<keyword evidence="1" id="KW-0472">Membrane</keyword>
<protein>
    <submittedName>
        <fullName evidence="2">Uncharacterized protein</fullName>
    </submittedName>
</protein>
<organism evidence="2">
    <name type="scientific">mine drainage metagenome</name>
    <dbReference type="NCBI Taxonomy" id="410659"/>
    <lineage>
        <taxon>unclassified sequences</taxon>
        <taxon>metagenomes</taxon>
        <taxon>ecological metagenomes</taxon>
    </lineage>
</organism>
<proteinExistence type="predicted"/>
<accession>T1C5T2</accession>
<dbReference type="AlphaFoldDB" id="T1C5T2"/>
<sequence length="276" mass="30067">HSNSSSVVVKQSTNIHARWSTQYEVKTSTPYGAAYGSGWYDNGSVAHVYLSEPYIYMNSSDRIAFTSWGGIYGNSSINVTVTKPLTLNAEYSNQYLVRIVALNESNQSVYISRFNTSSGVVNSTPYINSGSTLQIFSAYYKGADIPLNYSYSINGPMTVNLTLPIYNVIVYTRSLLYVPVNATVNLSFYNGTNATFYTGPSGSLVLNNVPLGYAHGEASYLGFIAPVYASGGSAVTVLFVTRIFAIIVAVALIAIVAAVMRLKSKRKAKARPRRRV</sequence>
<reference evidence="2" key="2">
    <citation type="journal article" date="2014" name="ISME J.">
        <title>Microbial stratification in low pH oxic and suboxic macroscopic growths along an acid mine drainage.</title>
        <authorList>
            <person name="Mendez-Garcia C."/>
            <person name="Mesa V."/>
            <person name="Sprenger R.R."/>
            <person name="Richter M."/>
            <person name="Diez M.S."/>
            <person name="Solano J."/>
            <person name="Bargiela R."/>
            <person name="Golyshina O.V."/>
            <person name="Manteca A."/>
            <person name="Ramos J.L."/>
            <person name="Gallego J.R."/>
            <person name="Llorente I."/>
            <person name="Martins Dos Santos V.A."/>
            <person name="Jensen O.N."/>
            <person name="Pelaez A.I."/>
            <person name="Sanchez J."/>
            <person name="Ferrer M."/>
        </authorList>
    </citation>
    <scope>NUCLEOTIDE SEQUENCE</scope>
</reference>
<comment type="caution">
    <text evidence="2">The sequence shown here is derived from an EMBL/GenBank/DDBJ whole genome shotgun (WGS) entry which is preliminary data.</text>
</comment>
<dbReference type="EMBL" id="AUZZ01002404">
    <property type="protein sequence ID" value="EQD60624.1"/>
    <property type="molecule type" value="Genomic_DNA"/>
</dbReference>
<feature type="non-terminal residue" evidence="2">
    <location>
        <position position="1"/>
    </location>
</feature>